<dbReference type="Pfam" id="PF02685">
    <property type="entry name" value="Glucokinase"/>
    <property type="match status" value="1"/>
</dbReference>
<dbReference type="PANTHER" id="PTHR47363">
    <property type="entry name" value="GLUCOKINASE"/>
    <property type="match status" value="1"/>
</dbReference>
<sequence>CVLSEGKPDSAGNASIISAGTGLGQAGLYWNGERHRPFASEGGHADFAPNADIEIALLQYLKQRYSHVSWERVVSGMGLVNIYAFLCDYRGVETPAWLVEVMNTGDQAAAISKAAQDNRCPVCSETLDLFVYLYGVEAGNHALKIMSTAGVYLGGGIAPKNLDRFGEMTFLRGFYAKGRMEPLMRNMPVKVILNDCTALYGPAVFAGTEIS</sequence>
<dbReference type="GO" id="GO:0004340">
    <property type="term" value="F:glucokinase activity"/>
    <property type="evidence" value="ECO:0007669"/>
    <property type="project" value="UniProtKB-EC"/>
</dbReference>
<dbReference type="EC" id="2.7.1.2" evidence="3"/>
<dbReference type="PANTHER" id="PTHR47363:SF1">
    <property type="entry name" value="GLUCOKINASE"/>
    <property type="match status" value="1"/>
</dbReference>
<organism evidence="3">
    <name type="scientific">hydrothermal vent metagenome</name>
    <dbReference type="NCBI Taxonomy" id="652676"/>
    <lineage>
        <taxon>unclassified sequences</taxon>
        <taxon>metagenomes</taxon>
        <taxon>ecological metagenomes</taxon>
    </lineage>
</organism>
<dbReference type="InterPro" id="IPR003836">
    <property type="entry name" value="Glucokinase"/>
</dbReference>
<dbReference type="Gene3D" id="3.40.367.20">
    <property type="match status" value="1"/>
</dbReference>
<dbReference type="InterPro" id="IPR043129">
    <property type="entry name" value="ATPase_NBD"/>
</dbReference>
<gene>
    <name evidence="3" type="ORF">MNBD_GAMMA13-1210</name>
</gene>
<dbReference type="GO" id="GO:0006096">
    <property type="term" value="P:glycolytic process"/>
    <property type="evidence" value="ECO:0007669"/>
    <property type="project" value="InterPro"/>
</dbReference>
<keyword evidence="2 3" id="KW-0418">Kinase</keyword>
<dbReference type="EMBL" id="UOFK01000183">
    <property type="protein sequence ID" value="VAW79242.1"/>
    <property type="molecule type" value="Genomic_DNA"/>
</dbReference>
<dbReference type="AlphaFoldDB" id="A0A3B0YV74"/>
<dbReference type="GO" id="GO:0005536">
    <property type="term" value="F:D-glucose binding"/>
    <property type="evidence" value="ECO:0007669"/>
    <property type="project" value="InterPro"/>
</dbReference>
<name>A0A3B0YV74_9ZZZZ</name>
<keyword evidence="1 3" id="KW-0808">Transferase</keyword>
<feature type="non-terminal residue" evidence="3">
    <location>
        <position position="1"/>
    </location>
</feature>
<dbReference type="SUPFAM" id="SSF53067">
    <property type="entry name" value="Actin-like ATPase domain"/>
    <property type="match status" value="1"/>
</dbReference>
<reference evidence="3" key="1">
    <citation type="submission" date="2018-06" db="EMBL/GenBank/DDBJ databases">
        <authorList>
            <person name="Zhirakovskaya E."/>
        </authorList>
    </citation>
    <scope>NUCLEOTIDE SEQUENCE</scope>
</reference>
<dbReference type="CDD" id="cd24008">
    <property type="entry name" value="ASKHA_NBD_GLK"/>
    <property type="match status" value="1"/>
</dbReference>
<protein>
    <submittedName>
        <fullName evidence="3">Glucokinase</fullName>
        <ecNumber evidence="3">2.7.1.2</ecNumber>
    </submittedName>
</protein>
<evidence type="ECO:0000313" key="3">
    <source>
        <dbReference type="EMBL" id="VAW79242.1"/>
    </source>
</evidence>
<dbReference type="GO" id="GO:0005524">
    <property type="term" value="F:ATP binding"/>
    <property type="evidence" value="ECO:0007669"/>
    <property type="project" value="InterPro"/>
</dbReference>
<evidence type="ECO:0000256" key="1">
    <source>
        <dbReference type="ARBA" id="ARBA00022679"/>
    </source>
</evidence>
<proteinExistence type="predicted"/>
<evidence type="ECO:0000256" key="2">
    <source>
        <dbReference type="ARBA" id="ARBA00022777"/>
    </source>
</evidence>
<accession>A0A3B0YV74</accession>